<protein>
    <recommendedName>
        <fullName evidence="1">IrrE N-terminal-like domain-containing protein</fullName>
    </recommendedName>
</protein>
<keyword evidence="3" id="KW-1185">Reference proteome</keyword>
<feature type="domain" description="IrrE N-terminal-like" evidence="1">
    <location>
        <begin position="52"/>
        <end position="156"/>
    </location>
</feature>
<evidence type="ECO:0000259" key="1">
    <source>
        <dbReference type="Pfam" id="PF06114"/>
    </source>
</evidence>
<proteinExistence type="predicted"/>
<organism evidence="2 3">
    <name type="scientific">Methylorubrum suomiense</name>
    <dbReference type="NCBI Taxonomy" id="144191"/>
    <lineage>
        <taxon>Bacteria</taxon>
        <taxon>Pseudomonadati</taxon>
        <taxon>Pseudomonadota</taxon>
        <taxon>Alphaproteobacteria</taxon>
        <taxon>Hyphomicrobiales</taxon>
        <taxon>Methylobacteriaceae</taxon>
        <taxon>Methylorubrum</taxon>
    </lineage>
</organism>
<evidence type="ECO:0000313" key="3">
    <source>
        <dbReference type="Proteomes" id="UP001055093"/>
    </source>
</evidence>
<accession>A0ABQ4V5Q5</accession>
<dbReference type="Pfam" id="PF06114">
    <property type="entry name" value="Peptidase_M78"/>
    <property type="match status" value="1"/>
</dbReference>
<reference evidence="2" key="1">
    <citation type="journal article" date="2021" name="Front. Microbiol.">
        <title>Comprehensive Comparative Genomics and Phenotyping of Methylobacterium Species.</title>
        <authorList>
            <person name="Alessa O."/>
            <person name="Ogura Y."/>
            <person name="Fujitani Y."/>
            <person name="Takami H."/>
            <person name="Hayashi T."/>
            <person name="Sahin N."/>
            <person name="Tani A."/>
        </authorList>
    </citation>
    <scope>NUCLEOTIDE SEQUENCE</scope>
    <source>
        <strain evidence="2">DSM 14458</strain>
    </source>
</reference>
<comment type="caution">
    <text evidence="2">The sequence shown here is derived from an EMBL/GenBank/DDBJ whole genome shotgun (WGS) entry which is preliminary data.</text>
</comment>
<dbReference type="InterPro" id="IPR010359">
    <property type="entry name" value="IrrE_HExxH"/>
</dbReference>
<dbReference type="Proteomes" id="UP001055093">
    <property type="component" value="Unassembled WGS sequence"/>
</dbReference>
<evidence type="ECO:0000313" key="2">
    <source>
        <dbReference type="EMBL" id="GJE78654.1"/>
    </source>
</evidence>
<dbReference type="RefSeq" id="WP_238308954.1">
    <property type="nucleotide sequence ID" value="NZ_BPRE01000035.1"/>
</dbReference>
<dbReference type="PANTHER" id="PTHR43236">
    <property type="entry name" value="ANTITOXIN HIGA1"/>
    <property type="match status" value="1"/>
</dbReference>
<dbReference type="Gene3D" id="1.10.10.2910">
    <property type="match status" value="1"/>
</dbReference>
<dbReference type="InterPro" id="IPR052345">
    <property type="entry name" value="Rad_response_metalloprotease"/>
</dbReference>
<name>A0ABQ4V5Q5_9HYPH</name>
<dbReference type="PANTHER" id="PTHR43236:SF1">
    <property type="entry name" value="BLL7220 PROTEIN"/>
    <property type="match status" value="1"/>
</dbReference>
<sequence length="160" mass="17264">MSSIPSDVQGRIADLLNTAPVDVAQVATRLGLTIYGQPLAERVSGVLVKDPSYGTPSGFVILVDHGESYVRQRFTAAHEIGHYVLHRDRIGDRVEDNYLLRSAGLSSAIEAQANRFAADLLMPFPLVNQLISDGITTVSDLARALQVSEIAMGIRLGHPT</sequence>
<gene>
    <name evidence="2" type="ORF">BGCPKDLD_5276</name>
</gene>
<reference evidence="2" key="2">
    <citation type="submission" date="2021-08" db="EMBL/GenBank/DDBJ databases">
        <authorList>
            <person name="Tani A."/>
            <person name="Ola A."/>
            <person name="Ogura Y."/>
            <person name="Katsura K."/>
            <person name="Hayashi T."/>
        </authorList>
    </citation>
    <scope>NUCLEOTIDE SEQUENCE</scope>
    <source>
        <strain evidence="2">DSM 14458</strain>
    </source>
</reference>
<dbReference type="EMBL" id="BPRE01000035">
    <property type="protein sequence ID" value="GJE78654.1"/>
    <property type="molecule type" value="Genomic_DNA"/>
</dbReference>